<comment type="caution">
    <text evidence="3">The sequence shown here is derived from an EMBL/GenBank/DDBJ whole genome shotgun (WGS) entry which is preliminary data.</text>
</comment>
<dbReference type="RefSeq" id="WP_367952207.1">
    <property type="nucleotide sequence ID" value="NZ_JBDPGJ010000001.1"/>
</dbReference>
<feature type="region of interest" description="Disordered" evidence="1">
    <location>
        <begin position="272"/>
        <end position="310"/>
    </location>
</feature>
<feature type="domain" description="Caspase family p20" evidence="2">
    <location>
        <begin position="24"/>
        <end position="153"/>
    </location>
</feature>
<dbReference type="Gene3D" id="3.40.50.1460">
    <property type="match status" value="1"/>
</dbReference>
<name>A0ABV3SE26_9HYPH</name>
<evidence type="ECO:0000256" key="1">
    <source>
        <dbReference type="SAM" id="MobiDB-lite"/>
    </source>
</evidence>
<feature type="region of interest" description="Disordered" evidence="1">
    <location>
        <begin position="357"/>
        <end position="377"/>
    </location>
</feature>
<proteinExistence type="predicted"/>
<dbReference type="InterPro" id="IPR011600">
    <property type="entry name" value="Pept_C14_caspase"/>
</dbReference>
<evidence type="ECO:0000259" key="2">
    <source>
        <dbReference type="PROSITE" id="PS50208"/>
    </source>
</evidence>
<dbReference type="EMBL" id="JBDPGJ010000001">
    <property type="protein sequence ID" value="MEX0404319.1"/>
    <property type="molecule type" value="Genomic_DNA"/>
</dbReference>
<sequence>MRKCLLGLLLVVAAAWNWEAFAGERRMALVIGNGAYTGAGRLANTTNDATAIAGVLDELGFEVTLVLDVDRRAAISAIDAFGQAVVGADIAFLFYAGHGMQIGGQNFMLPVDVDISSERALRYSAIDIGEVVAETERSARVALIVLDACRDNPYVDVVAQSMREERAARPLQGLSAMQLSGRGAIVAYAAAAGEVASDGGGKHSPYTEALLAEIGSPGVEVGLMFRRAAGRVFDATRGSQRPELLVRLVEEVYLNPAPMVANAVATAQLSADAPTPHRNKVGAADGSSAADGGGENGPSGMRAEPATQPAAETVDVAAASEAGNVAVRSTRREGFFGNRIVRKPVWADSVAVPSASTFRPSRPVPIAERDGNDSYGTAQDLPIDALVDARIAPRGDPDWYALELPIAGLLQVTAERPSGEINLFARVWDADRRVVRDWQSAERPGDEFAAAFALPAPGRYMVEIVDGDNNADSAESFSLAFAFEPSNDPLEPNDSIGAARPIPLPADFAPAIFPRGDRDWMSVWAPESGLLTLRAENVPKDLDVYMRLWDAAGNVVRDWQGPARAGGDVVLEAEVAVPGVYSVEMTDGNNDAESVVPFSFSARFEPVADAAEPNDSFGAAALVASTGAFQLAVFPRGDSDWLAIDVDHPGELSVHASDVPPEIDLHMRVWTADKAVLRDWIAPLRRGGDTEGFADLPSSGRYFVELADGNSDASSRALYDLDIAFTPQPDQYEPNDDIGAATPLTPGGEVLFNILPRGDHDWFHVEAPGQGELAVTIDEGPESLDLHYRVWNADRQVIRDWVAPYRKGGLTEGFADLPAAGPYFIEIVDGNNDERSIDHATLRTVFTATGDRFEPNGGFGSAAPLAAGHAAEATILPRGDADWFAIEAPRGGEVSVLVEDVPPDLDIHVRLWDAEGAASGWIGPPRQGGVTDARFPVKGPGLYRLEMVDGNNDQRSPLPFRFKVDFR</sequence>
<evidence type="ECO:0000313" key="3">
    <source>
        <dbReference type="EMBL" id="MEX0404319.1"/>
    </source>
</evidence>
<dbReference type="Proteomes" id="UP001556692">
    <property type="component" value="Unassembled WGS sequence"/>
</dbReference>
<protein>
    <submittedName>
        <fullName evidence="3">Caspase family protein</fullName>
    </submittedName>
</protein>
<dbReference type="Gene3D" id="2.60.120.380">
    <property type="match status" value="5"/>
</dbReference>
<dbReference type="InterPro" id="IPR052039">
    <property type="entry name" value="Caspase-related_regulators"/>
</dbReference>
<dbReference type="PANTHER" id="PTHR22576">
    <property type="entry name" value="MUCOSA ASSOCIATED LYMPHOID TISSUE LYMPHOMA TRANSLOCATION PROTEIN 1/PARACASPASE"/>
    <property type="match status" value="1"/>
</dbReference>
<dbReference type="InterPro" id="IPR001309">
    <property type="entry name" value="Pept_C14_p20"/>
</dbReference>
<dbReference type="Pfam" id="PF00656">
    <property type="entry name" value="Peptidase_C14"/>
    <property type="match status" value="1"/>
</dbReference>
<keyword evidence="4" id="KW-1185">Reference proteome</keyword>
<organism evidence="3 4">
    <name type="scientific">Aquibium pacificus</name>
    <dbReference type="NCBI Taxonomy" id="3153579"/>
    <lineage>
        <taxon>Bacteria</taxon>
        <taxon>Pseudomonadati</taxon>
        <taxon>Pseudomonadota</taxon>
        <taxon>Alphaproteobacteria</taxon>
        <taxon>Hyphomicrobiales</taxon>
        <taxon>Phyllobacteriaceae</taxon>
        <taxon>Aquibium</taxon>
    </lineage>
</organism>
<evidence type="ECO:0000313" key="4">
    <source>
        <dbReference type="Proteomes" id="UP001556692"/>
    </source>
</evidence>
<accession>A0ABV3SE26</accession>
<reference evidence="3 4" key="1">
    <citation type="submission" date="2024-05" db="EMBL/GenBank/DDBJ databases">
        <authorList>
            <person name="Jiang F."/>
        </authorList>
    </citation>
    <scope>NUCLEOTIDE SEQUENCE [LARGE SCALE GENOMIC DNA]</scope>
    <source>
        <strain evidence="3 4">LZ166</strain>
    </source>
</reference>
<dbReference type="InterPro" id="IPR029030">
    <property type="entry name" value="Caspase-like_dom_sf"/>
</dbReference>
<dbReference type="PANTHER" id="PTHR22576:SF37">
    <property type="entry name" value="MUCOSA-ASSOCIATED LYMPHOID TISSUE LYMPHOMA TRANSLOCATION PROTEIN 1"/>
    <property type="match status" value="1"/>
</dbReference>
<dbReference type="SUPFAM" id="SSF52129">
    <property type="entry name" value="Caspase-like"/>
    <property type="match status" value="1"/>
</dbReference>
<dbReference type="PROSITE" id="PS50208">
    <property type="entry name" value="CASPASE_P20"/>
    <property type="match status" value="1"/>
</dbReference>
<gene>
    <name evidence="3" type="ORF">ABGN05_01430</name>
</gene>